<evidence type="ECO:0000256" key="3">
    <source>
        <dbReference type="ARBA" id="ARBA00022989"/>
    </source>
</evidence>
<dbReference type="InParanoid" id="B4MTE5"/>
<keyword evidence="5 6" id="KW-0472">Membrane</keyword>
<feature type="transmembrane region" description="Helical" evidence="6">
    <location>
        <begin position="20"/>
        <end position="37"/>
    </location>
</feature>
<keyword evidence="8" id="KW-1185">Reference proteome</keyword>
<evidence type="ECO:0000256" key="1">
    <source>
        <dbReference type="ARBA" id="ARBA00004304"/>
    </source>
</evidence>
<dbReference type="GO" id="GO:0031966">
    <property type="term" value="C:mitochondrial membrane"/>
    <property type="evidence" value="ECO:0007669"/>
    <property type="project" value="UniProtKB-SubCell"/>
</dbReference>
<gene>
    <name evidence="7" type="primary">Dwil\GK19719</name>
    <name evidence="7" type="ORF">Dwil_GK19719</name>
</gene>
<keyword evidence="4" id="KW-0496">Mitochondrion</keyword>
<accession>B4MTE5</accession>
<dbReference type="Proteomes" id="UP000007798">
    <property type="component" value="Unassembled WGS sequence"/>
</dbReference>
<evidence type="ECO:0000313" key="7">
    <source>
        <dbReference type="EMBL" id="EDW75384.1"/>
    </source>
</evidence>
<dbReference type="AlphaFoldDB" id="B4MTE5"/>
<keyword evidence="3 6" id="KW-1133">Transmembrane helix</keyword>
<dbReference type="OrthoDB" id="9435504at2759"/>
<dbReference type="EMBL" id="CH963851">
    <property type="protein sequence ID" value="EDW75384.1"/>
    <property type="molecule type" value="Genomic_DNA"/>
</dbReference>
<dbReference type="Pfam" id="PF14960">
    <property type="entry name" value="ATP_synth_reg"/>
    <property type="match status" value="1"/>
</dbReference>
<reference evidence="7 8" key="1">
    <citation type="journal article" date="2007" name="Nature">
        <title>Evolution of genes and genomes on the Drosophila phylogeny.</title>
        <authorList>
            <consortium name="Drosophila 12 Genomes Consortium"/>
            <person name="Clark A.G."/>
            <person name="Eisen M.B."/>
            <person name="Smith D.R."/>
            <person name="Bergman C.M."/>
            <person name="Oliver B."/>
            <person name="Markow T.A."/>
            <person name="Kaufman T.C."/>
            <person name="Kellis M."/>
            <person name="Gelbart W."/>
            <person name="Iyer V.N."/>
            <person name="Pollard D.A."/>
            <person name="Sackton T.B."/>
            <person name="Larracuente A.M."/>
            <person name="Singh N.D."/>
            <person name="Abad J.P."/>
            <person name="Abt D.N."/>
            <person name="Adryan B."/>
            <person name="Aguade M."/>
            <person name="Akashi H."/>
            <person name="Anderson W.W."/>
            <person name="Aquadro C.F."/>
            <person name="Ardell D.H."/>
            <person name="Arguello R."/>
            <person name="Artieri C.G."/>
            <person name="Barbash D.A."/>
            <person name="Barker D."/>
            <person name="Barsanti P."/>
            <person name="Batterham P."/>
            <person name="Batzoglou S."/>
            <person name="Begun D."/>
            <person name="Bhutkar A."/>
            <person name="Blanco E."/>
            <person name="Bosak S.A."/>
            <person name="Bradley R.K."/>
            <person name="Brand A.D."/>
            <person name="Brent M.R."/>
            <person name="Brooks A.N."/>
            <person name="Brown R.H."/>
            <person name="Butlin R.K."/>
            <person name="Caggese C."/>
            <person name="Calvi B.R."/>
            <person name="Bernardo de Carvalho A."/>
            <person name="Caspi A."/>
            <person name="Castrezana S."/>
            <person name="Celniker S.E."/>
            <person name="Chang J.L."/>
            <person name="Chapple C."/>
            <person name="Chatterji S."/>
            <person name="Chinwalla A."/>
            <person name="Civetta A."/>
            <person name="Clifton S.W."/>
            <person name="Comeron J.M."/>
            <person name="Costello J.C."/>
            <person name="Coyne J.A."/>
            <person name="Daub J."/>
            <person name="David R.G."/>
            <person name="Delcher A.L."/>
            <person name="Delehaunty K."/>
            <person name="Do C.B."/>
            <person name="Ebling H."/>
            <person name="Edwards K."/>
            <person name="Eickbush T."/>
            <person name="Evans J.D."/>
            <person name="Filipski A."/>
            <person name="Findeiss S."/>
            <person name="Freyhult E."/>
            <person name="Fulton L."/>
            <person name="Fulton R."/>
            <person name="Garcia A.C."/>
            <person name="Gardiner A."/>
            <person name="Garfield D.A."/>
            <person name="Garvin B.E."/>
            <person name="Gibson G."/>
            <person name="Gilbert D."/>
            <person name="Gnerre S."/>
            <person name="Godfrey J."/>
            <person name="Good R."/>
            <person name="Gotea V."/>
            <person name="Gravely B."/>
            <person name="Greenberg A.J."/>
            <person name="Griffiths-Jones S."/>
            <person name="Gross S."/>
            <person name="Guigo R."/>
            <person name="Gustafson E.A."/>
            <person name="Haerty W."/>
            <person name="Hahn M.W."/>
            <person name="Halligan D.L."/>
            <person name="Halpern A.L."/>
            <person name="Halter G.M."/>
            <person name="Han M.V."/>
            <person name="Heger A."/>
            <person name="Hillier L."/>
            <person name="Hinrichs A.S."/>
            <person name="Holmes I."/>
            <person name="Hoskins R.A."/>
            <person name="Hubisz M.J."/>
            <person name="Hultmark D."/>
            <person name="Huntley M.A."/>
            <person name="Jaffe D.B."/>
            <person name="Jagadeeshan S."/>
            <person name="Jeck W.R."/>
            <person name="Johnson J."/>
            <person name="Jones C.D."/>
            <person name="Jordan W.C."/>
            <person name="Karpen G.H."/>
            <person name="Kataoka E."/>
            <person name="Keightley P.D."/>
            <person name="Kheradpour P."/>
            <person name="Kirkness E.F."/>
            <person name="Koerich L.B."/>
            <person name="Kristiansen K."/>
            <person name="Kudrna D."/>
            <person name="Kulathinal R.J."/>
            <person name="Kumar S."/>
            <person name="Kwok R."/>
            <person name="Lander E."/>
            <person name="Langley C.H."/>
            <person name="Lapoint R."/>
            <person name="Lazzaro B.P."/>
            <person name="Lee S.J."/>
            <person name="Levesque L."/>
            <person name="Li R."/>
            <person name="Lin C.F."/>
            <person name="Lin M.F."/>
            <person name="Lindblad-Toh K."/>
            <person name="Llopart A."/>
            <person name="Long M."/>
            <person name="Low L."/>
            <person name="Lozovsky E."/>
            <person name="Lu J."/>
            <person name="Luo M."/>
            <person name="Machado C.A."/>
            <person name="Makalowski W."/>
            <person name="Marzo M."/>
            <person name="Matsuda M."/>
            <person name="Matzkin L."/>
            <person name="McAllister B."/>
            <person name="McBride C.S."/>
            <person name="McKernan B."/>
            <person name="McKernan K."/>
            <person name="Mendez-Lago M."/>
            <person name="Minx P."/>
            <person name="Mollenhauer M.U."/>
            <person name="Montooth K."/>
            <person name="Mount S.M."/>
            <person name="Mu X."/>
            <person name="Myers E."/>
            <person name="Negre B."/>
            <person name="Newfeld S."/>
            <person name="Nielsen R."/>
            <person name="Noor M.A."/>
            <person name="O'Grady P."/>
            <person name="Pachter L."/>
            <person name="Papaceit M."/>
            <person name="Parisi M.J."/>
            <person name="Parisi M."/>
            <person name="Parts L."/>
            <person name="Pedersen J.S."/>
            <person name="Pesole G."/>
            <person name="Phillippy A.M."/>
            <person name="Ponting C.P."/>
            <person name="Pop M."/>
            <person name="Porcelli D."/>
            <person name="Powell J.R."/>
            <person name="Prohaska S."/>
            <person name="Pruitt K."/>
            <person name="Puig M."/>
            <person name="Quesneville H."/>
            <person name="Ram K.R."/>
            <person name="Rand D."/>
            <person name="Rasmussen M.D."/>
            <person name="Reed L.K."/>
            <person name="Reenan R."/>
            <person name="Reily A."/>
            <person name="Remington K.A."/>
            <person name="Rieger T.T."/>
            <person name="Ritchie M.G."/>
            <person name="Robin C."/>
            <person name="Rogers Y.H."/>
            <person name="Rohde C."/>
            <person name="Rozas J."/>
            <person name="Rubenfield M.J."/>
            <person name="Ruiz A."/>
            <person name="Russo S."/>
            <person name="Salzberg S.L."/>
            <person name="Sanchez-Gracia A."/>
            <person name="Saranga D.J."/>
            <person name="Sato H."/>
            <person name="Schaeffer S.W."/>
            <person name="Schatz M.C."/>
            <person name="Schlenke T."/>
            <person name="Schwartz R."/>
            <person name="Segarra C."/>
            <person name="Singh R.S."/>
            <person name="Sirot L."/>
            <person name="Sirota M."/>
            <person name="Sisneros N.B."/>
            <person name="Smith C.D."/>
            <person name="Smith T.F."/>
            <person name="Spieth J."/>
            <person name="Stage D.E."/>
            <person name="Stark A."/>
            <person name="Stephan W."/>
            <person name="Strausberg R.L."/>
            <person name="Strempel S."/>
            <person name="Sturgill D."/>
            <person name="Sutton G."/>
            <person name="Sutton G.G."/>
            <person name="Tao W."/>
            <person name="Teichmann S."/>
            <person name="Tobari Y.N."/>
            <person name="Tomimura Y."/>
            <person name="Tsolas J.M."/>
            <person name="Valente V.L."/>
            <person name="Venter E."/>
            <person name="Venter J.C."/>
            <person name="Vicario S."/>
            <person name="Vieira F.G."/>
            <person name="Vilella A.J."/>
            <person name="Villasante A."/>
            <person name="Walenz B."/>
            <person name="Wang J."/>
            <person name="Wasserman M."/>
            <person name="Watts T."/>
            <person name="Wilson D."/>
            <person name="Wilson R.K."/>
            <person name="Wing R.A."/>
            <person name="Wolfner M.F."/>
            <person name="Wong A."/>
            <person name="Wong G.K."/>
            <person name="Wu C.I."/>
            <person name="Wu G."/>
            <person name="Yamamoto D."/>
            <person name="Yang H.P."/>
            <person name="Yang S.P."/>
            <person name="Yorke J.A."/>
            <person name="Yoshida K."/>
            <person name="Zdobnov E."/>
            <person name="Zhang P."/>
            <person name="Zhang Y."/>
            <person name="Zimin A.V."/>
            <person name="Baldwin J."/>
            <person name="Abdouelleil A."/>
            <person name="Abdulkadir J."/>
            <person name="Abebe A."/>
            <person name="Abera B."/>
            <person name="Abreu J."/>
            <person name="Acer S.C."/>
            <person name="Aftuck L."/>
            <person name="Alexander A."/>
            <person name="An P."/>
            <person name="Anderson E."/>
            <person name="Anderson S."/>
            <person name="Arachi H."/>
            <person name="Azer M."/>
            <person name="Bachantsang P."/>
            <person name="Barry A."/>
            <person name="Bayul T."/>
            <person name="Berlin A."/>
            <person name="Bessette D."/>
            <person name="Bloom T."/>
            <person name="Blye J."/>
            <person name="Boguslavskiy L."/>
            <person name="Bonnet C."/>
            <person name="Boukhgalter B."/>
            <person name="Bourzgui I."/>
            <person name="Brown A."/>
            <person name="Cahill P."/>
            <person name="Channer S."/>
            <person name="Cheshatsang Y."/>
            <person name="Chuda L."/>
            <person name="Citroen M."/>
            <person name="Collymore A."/>
            <person name="Cooke P."/>
            <person name="Costello M."/>
            <person name="D'Aco K."/>
            <person name="Daza R."/>
            <person name="De Haan G."/>
            <person name="DeGray S."/>
            <person name="DeMaso C."/>
            <person name="Dhargay N."/>
            <person name="Dooley K."/>
            <person name="Dooley E."/>
            <person name="Doricent M."/>
            <person name="Dorje P."/>
            <person name="Dorjee K."/>
            <person name="Dupes A."/>
            <person name="Elong R."/>
            <person name="Falk J."/>
            <person name="Farina A."/>
            <person name="Faro S."/>
            <person name="Ferguson D."/>
            <person name="Fisher S."/>
            <person name="Foley C.D."/>
            <person name="Franke A."/>
            <person name="Friedrich D."/>
            <person name="Gadbois L."/>
            <person name="Gearin G."/>
            <person name="Gearin C.R."/>
            <person name="Giannoukos G."/>
            <person name="Goode T."/>
            <person name="Graham J."/>
            <person name="Grandbois E."/>
            <person name="Grewal S."/>
            <person name="Gyaltsen K."/>
            <person name="Hafez N."/>
            <person name="Hagos B."/>
            <person name="Hall J."/>
            <person name="Henson C."/>
            <person name="Hollinger A."/>
            <person name="Honan T."/>
            <person name="Huard M.D."/>
            <person name="Hughes L."/>
            <person name="Hurhula B."/>
            <person name="Husby M.E."/>
            <person name="Kamat A."/>
            <person name="Kanga B."/>
            <person name="Kashin S."/>
            <person name="Khazanovich D."/>
            <person name="Kisner P."/>
            <person name="Lance K."/>
            <person name="Lara M."/>
            <person name="Lee W."/>
            <person name="Lennon N."/>
            <person name="Letendre F."/>
            <person name="LeVine R."/>
            <person name="Lipovsky A."/>
            <person name="Liu X."/>
            <person name="Liu J."/>
            <person name="Liu S."/>
            <person name="Lokyitsang T."/>
            <person name="Lokyitsang Y."/>
            <person name="Lubonja R."/>
            <person name="Lui A."/>
            <person name="MacDonald P."/>
            <person name="Magnisalis V."/>
            <person name="Maru K."/>
            <person name="Matthews C."/>
            <person name="McCusker W."/>
            <person name="McDonough S."/>
            <person name="Mehta T."/>
            <person name="Meldrim J."/>
            <person name="Meneus L."/>
            <person name="Mihai O."/>
            <person name="Mihalev A."/>
            <person name="Mihova T."/>
            <person name="Mittelman R."/>
            <person name="Mlenga V."/>
            <person name="Montmayeur A."/>
            <person name="Mulrain L."/>
            <person name="Navidi A."/>
            <person name="Naylor J."/>
            <person name="Negash T."/>
            <person name="Nguyen T."/>
            <person name="Nguyen N."/>
            <person name="Nicol R."/>
            <person name="Norbu C."/>
            <person name="Norbu N."/>
            <person name="Novod N."/>
            <person name="O'Neill B."/>
            <person name="Osman S."/>
            <person name="Markiewicz E."/>
            <person name="Oyono O.L."/>
            <person name="Patti C."/>
            <person name="Phunkhang P."/>
            <person name="Pierre F."/>
            <person name="Priest M."/>
            <person name="Raghuraman S."/>
            <person name="Rege F."/>
            <person name="Reyes R."/>
            <person name="Rise C."/>
            <person name="Rogov P."/>
            <person name="Ross K."/>
            <person name="Ryan E."/>
            <person name="Settipalli S."/>
            <person name="Shea T."/>
            <person name="Sherpa N."/>
            <person name="Shi L."/>
            <person name="Shih D."/>
            <person name="Sparrow T."/>
            <person name="Spaulding J."/>
            <person name="Stalker J."/>
            <person name="Stange-Thomann N."/>
            <person name="Stavropoulos S."/>
            <person name="Stone C."/>
            <person name="Strader C."/>
            <person name="Tesfaye S."/>
            <person name="Thomson T."/>
            <person name="Thoulutsang Y."/>
            <person name="Thoulutsang D."/>
            <person name="Topham K."/>
            <person name="Topping I."/>
            <person name="Tsamla T."/>
            <person name="Vassiliev H."/>
            <person name="Vo A."/>
            <person name="Wangchuk T."/>
            <person name="Wangdi T."/>
            <person name="Weiand M."/>
            <person name="Wilkinson J."/>
            <person name="Wilson A."/>
            <person name="Yadav S."/>
            <person name="Young G."/>
            <person name="Yu Q."/>
            <person name="Zembek L."/>
            <person name="Zhong D."/>
            <person name="Zimmer A."/>
            <person name="Zwirko Z."/>
            <person name="Jaffe D.B."/>
            <person name="Alvarez P."/>
            <person name="Brockman W."/>
            <person name="Butler J."/>
            <person name="Chin C."/>
            <person name="Gnerre S."/>
            <person name="Grabherr M."/>
            <person name="Kleber M."/>
            <person name="Mauceli E."/>
            <person name="MacCallum I."/>
        </authorList>
    </citation>
    <scope>NUCLEOTIDE SEQUENCE [LARGE SCALE GENOMIC DNA]</scope>
    <source>
        <strain evidence="8">Tucson 14030-0811.24</strain>
    </source>
</reference>
<dbReference type="PANTHER" id="PTHR34038:SF1">
    <property type="entry name" value="ATP SYNTHASE MEMBRANE SUBUNIT K, MITOCHONDRIAL"/>
    <property type="match status" value="1"/>
</dbReference>
<dbReference type="HOGENOM" id="CLU_2888138_0_0_1"/>
<sequence length="64" mass="7348">MSEQFNFSEVFNSNTLRGRANVAKATIASVGLLYVLVKMQRRSAKRREAKLYCKGCQKKLMMNM</sequence>
<dbReference type="InterPro" id="IPR009125">
    <property type="entry name" value="ATPMK"/>
</dbReference>
<dbReference type="PhylomeDB" id="B4MTE5"/>
<evidence type="ECO:0000256" key="5">
    <source>
        <dbReference type="ARBA" id="ARBA00023136"/>
    </source>
</evidence>
<evidence type="ECO:0000313" key="8">
    <source>
        <dbReference type="Proteomes" id="UP000007798"/>
    </source>
</evidence>
<organism evidence="7 8">
    <name type="scientific">Drosophila willistoni</name>
    <name type="common">Fruit fly</name>
    <dbReference type="NCBI Taxonomy" id="7260"/>
    <lineage>
        <taxon>Eukaryota</taxon>
        <taxon>Metazoa</taxon>
        <taxon>Ecdysozoa</taxon>
        <taxon>Arthropoda</taxon>
        <taxon>Hexapoda</taxon>
        <taxon>Insecta</taxon>
        <taxon>Pterygota</taxon>
        <taxon>Neoptera</taxon>
        <taxon>Endopterygota</taxon>
        <taxon>Diptera</taxon>
        <taxon>Brachycera</taxon>
        <taxon>Muscomorpha</taxon>
        <taxon>Ephydroidea</taxon>
        <taxon>Drosophilidae</taxon>
        <taxon>Drosophila</taxon>
        <taxon>Sophophora</taxon>
    </lineage>
</organism>
<dbReference type="FunCoup" id="B4MTE5">
    <property type="interactions" value="6"/>
</dbReference>
<evidence type="ECO:0008006" key="9">
    <source>
        <dbReference type="Google" id="ProtNLM"/>
    </source>
</evidence>
<dbReference type="PANTHER" id="PTHR34038">
    <property type="entry name" value="ATP SYNTHASE MEMBRANE SUBUNIT DAPIT, MITOCHONDRIAL"/>
    <property type="match status" value="1"/>
</dbReference>
<proteinExistence type="predicted"/>
<name>B4MTE5_DROWI</name>
<evidence type="ECO:0000256" key="2">
    <source>
        <dbReference type="ARBA" id="ARBA00022692"/>
    </source>
</evidence>
<evidence type="ECO:0000256" key="4">
    <source>
        <dbReference type="ARBA" id="ARBA00023128"/>
    </source>
</evidence>
<protein>
    <recommendedName>
        <fullName evidence="9">60S ribosomal protein L33</fullName>
    </recommendedName>
</protein>
<keyword evidence="2 6" id="KW-0812">Transmembrane</keyword>
<evidence type="ECO:0000256" key="6">
    <source>
        <dbReference type="SAM" id="Phobius"/>
    </source>
</evidence>
<dbReference type="OMA" id="CKGCQQA"/>
<comment type="subcellular location">
    <subcellularLocation>
        <location evidence="1">Mitochondrion membrane</location>
        <topology evidence="1">Single-pass membrane protein</topology>
    </subcellularLocation>
</comment>
<dbReference type="KEGG" id="dwi:6641399"/>